<protein>
    <submittedName>
        <fullName evidence="1">Uncharacterized protein</fullName>
    </submittedName>
</protein>
<proteinExistence type="predicted"/>
<dbReference type="AlphaFoldDB" id="A0A3A8Q4K4"/>
<name>A0A3A8Q4K4_9BACT</name>
<evidence type="ECO:0000313" key="2">
    <source>
        <dbReference type="Proteomes" id="UP000282656"/>
    </source>
</evidence>
<accession>A0A3A8Q4K4</accession>
<dbReference type="Proteomes" id="UP000282656">
    <property type="component" value="Unassembled WGS sequence"/>
</dbReference>
<keyword evidence="2" id="KW-1185">Reference proteome</keyword>
<comment type="caution">
    <text evidence="1">The sequence shown here is derived from an EMBL/GenBank/DDBJ whole genome shotgun (WGS) entry which is preliminary data.</text>
</comment>
<sequence>MEGSTMSSDWAEEAERQAKAMTRDLVEVGRTKGFRVTYQRREARFMLRAGTVTTYFSAHDYDGPRGMDWLRLRIDVLMHARPGQAEGHVEPAGLGPAPH</sequence>
<dbReference type="EMBL" id="RAWM01000103">
    <property type="protein sequence ID" value="RKH63038.1"/>
    <property type="molecule type" value="Genomic_DNA"/>
</dbReference>
<gene>
    <name evidence="1" type="ORF">D7X96_28690</name>
</gene>
<evidence type="ECO:0000313" key="1">
    <source>
        <dbReference type="EMBL" id="RKH63038.1"/>
    </source>
</evidence>
<organism evidence="1 2">
    <name type="scientific">Corallococcus interemptor</name>
    <dbReference type="NCBI Taxonomy" id="2316720"/>
    <lineage>
        <taxon>Bacteria</taxon>
        <taxon>Pseudomonadati</taxon>
        <taxon>Myxococcota</taxon>
        <taxon>Myxococcia</taxon>
        <taxon>Myxococcales</taxon>
        <taxon>Cystobacterineae</taxon>
        <taxon>Myxococcaceae</taxon>
        <taxon>Corallococcus</taxon>
    </lineage>
</organism>
<reference evidence="2" key="1">
    <citation type="submission" date="2018-09" db="EMBL/GenBank/DDBJ databases">
        <authorList>
            <person name="Livingstone P.G."/>
            <person name="Whitworth D.E."/>
        </authorList>
    </citation>
    <scope>NUCLEOTIDE SEQUENCE [LARGE SCALE GENOMIC DNA]</scope>
    <source>
        <strain evidence="2">AB047A</strain>
    </source>
</reference>